<evidence type="ECO:0000313" key="3">
    <source>
        <dbReference type="EMBL" id="KAG8390389.1"/>
    </source>
</evidence>
<dbReference type="PROSITE" id="PS50076">
    <property type="entry name" value="DNAJ_2"/>
    <property type="match status" value="1"/>
</dbReference>
<comment type="caution">
    <text evidence="3">The sequence shown here is derived from an EMBL/GenBank/DDBJ whole genome shotgun (WGS) entry which is preliminary data.</text>
</comment>
<feature type="compositionally biased region" description="Low complexity" evidence="1">
    <location>
        <begin position="194"/>
        <end position="215"/>
    </location>
</feature>
<feature type="compositionally biased region" description="Pro residues" evidence="1">
    <location>
        <begin position="171"/>
        <end position="185"/>
    </location>
</feature>
<dbReference type="Proteomes" id="UP000826271">
    <property type="component" value="Unassembled WGS sequence"/>
</dbReference>
<protein>
    <recommendedName>
        <fullName evidence="2">J domain-containing protein</fullName>
    </recommendedName>
</protein>
<dbReference type="PANTHER" id="PTHR44137:SF32">
    <property type="entry name" value="DNAJ HEAT SHOCK AMINO-TERMINAL DOMAIN PROTEIN"/>
    <property type="match status" value="1"/>
</dbReference>
<evidence type="ECO:0000259" key="2">
    <source>
        <dbReference type="PROSITE" id="PS50076"/>
    </source>
</evidence>
<evidence type="ECO:0000313" key="4">
    <source>
        <dbReference type="Proteomes" id="UP000826271"/>
    </source>
</evidence>
<dbReference type="Pfam" id="PF23551">
    <property type="entry name" value="Zn_ribbon_20"/>
    <property type="match status" value="1"/>
</dbReference>
<feature type="compositionally biased region" description="Pro residues" evidence="1">
    <location>
        <begin position="263"/>
        <end position="273"/>
    </location>
</feature>
<reference evidence="3" key="1">
    <citation type="submission" date="2019-10" db="EMBL/GenBank/DDBJ databases">
        <authorList>
            <person name="Zhang R."/>
            <person name="Pan Y."/>
            <person name="Wang J."/>
            <person name="Ma R."/>
            <person name="Yu S."/>
        </authorList>
    </citation>
    <scope>NUCLEOTIDE SEQUENCE</scope>
    <source>
        <strain evidence="3">LA-IB0</strain>
        <tissue evidence="3">Leaf</tissue>
    </source>
</reference>
<feature type="compositionally biased region" description="Polar residues" evidence="1">
    <location>
        <begin position="231"/>
        <end position="257"/>
    </location>
</feature>
<dbReference type="Gene3D" id="1.10.287.110">
    <property type="entry name" value="DnaJ domain"/>
    <property type="match status" value="1"/>
</dbReference>
<name>A0AAV6Y6A6_9LAMI</name>
<dbReference type="InterPro" id="IPR036869">
    <property type="entry name" value="J_dom_sf"/>
</dbReference>
<proteinExistence type="predicted"/>
<dbReference type="InterPro" id="IPR056988">
    <property type="entry name" value="Zn_ribbon_pln"/>
</dbReference>
<dbReference type="EMBL" id="WHWC01000001">
    <property type="protein sequence ID" value="KAG8390389.1"/>
    <property type="molecule type" value="Genomic_DNA"/>
</dbReference>
<sequence>MECNKDEALRSKSIAEGKLDKRDFAGARKLALKAQNLFPGLDGISQMSTTIDVYISAENKISGEVDWYGLLGLNPSVDDEAIKKQYRKLALMLHPDKNKSVGANGAFVLISEAFGMLSDKPKRLAYNQRRGFRVFQQKVPVPTSGSPSAPPPSTGNGSQSKTPKSQNKSTKPPPPPKPAPTPKPTPSFQRTDTRVSSSSSKTTSKASKSQNKSTKPPLPPKPAPTPKPTPSFQRTDTGVSNSASKTTSKAPRSQNKSTKLPLAPKPAPTPKPTPSFQRTDTFWTICHRCKRQYQYLKMYLNHTILCNNCKVPFMALATPTPQNIPKSSNQVPKQRQQSSSNHVQSQTQGRTMPAAEKPEAGQAASNSVRNASFQQGLLPGKTDQSQTQGTTIPAAEKPEAGQAAPNSVRNASFQQGLLPGKTDASVGEKIVHTVHQAHDNLKRTYNTKSCPKEESVKERRLDDYSSRLGVNYNMGPGNGGFGNANANAYKMRKGILLSGRAQREAYDSAVKTWEFSLLRRTRGGYKLKEMSIFLQPILFTYLCGMDMYTVTPNMQPILFTFLCGMDMYTVTPFLLKFI</sequence>
<organism evidence="3 4">
    <name type="scientific">Buddleja alternifolia</name>
    <dbReference type="NCBI Taxonomy" id="168488"/>
    <lineage>
        <taxon>Eukaryota</taxon>
        <taxon>Viridiplantae</taxon>
        <taxon>Streptophyta</taxon>
        <taxon>Embryophyta</taxon>
        <taxon>Tracheophyta</taxon>
        <taxon>Spermatophyta</taxon>
        <taxon>Magnoliopsida</taxon>
        <taxon>eudicotyledons</taxon>
        <taxon>Gunneridae</taxon>
        <taxon>Pentapetalae</taxon>
        <taxon>asterids</taxon>
        <taxon>lamiids</taxon>
        <taxon>Lamiales</taxon>
        <taxon>Scrophulariaceae</taxon>
        <taxon>Buddlejeae</taxon>
        <taxon>Buddleja</taxon>
    </lineage>
</organism>
<feature type="compositionally biased region" description="Low complexity" evidence="1">
    <location>
        <begin position="160"/>
        <end position="170"/>
    </location>
</feature>
<gene>
    <name evidence="3" type="ORF">BUALT_Bualt01G0078300</name>
</gene>
<dbReference type="AlphaFoldDB" id="A0AAV6Y6A6"/>
<keyword evidence="4" id="KW-1185">Reference proteome</keyword>
<dbReference type="Pfam" id="PF00226">
    <property type="entry name" value="DnaJ"/>
    <property type="match status" value="1"/>
</dbReference>
<dbReference type="PRINTS" id="PR00625">
    <property type="entry name" value="JDOMAIN"/>
</dbReference>
<feature type="region of interest" description="Disordered" evidence="1">
    <location>
        <begin position="320"/>
        <end position="369"/>
    </location>
</feature>
<dbReference type="CDD" id="cd06257">
    <property type="entry name" value="DnaJ"/>
    <property type="match status" value="1"/>
</dbReference>
<feature type="compositionally biased region" description="Pro residues" evidence="1">
    <location>
        <begin position="216"/>
        <end position="229"/>
    </location>
</feature>
<dbReference type="PRINTS" id="PR01217">
    <property type="entry name" value="PRICHEXTENSN"/>
</dbReference>
<feature type="region of interest" description="Disordered" evidence="1">
    <location>
        <begin position="138"/>
        <end position="278"/>
    </location>
</feature>
<dbReference type="SUPFAM" id="SSF46565">
    <property type="entry name" value="Chaperone J-domain"/>
    <property type="match status" value="1"/>
</dbReference>
<feature type="compositionally biased region" description="Polar residues" evidence="1">
    <location>
        <begin position="320"/>
        <end position="350"/>
    </location>
</feature>
<dbReference type="PANTHER" id="PTHR44137">
    <property type="entry name" value="BNAC03G44070D PROTEIN"/>
    <property type="match status" value="1"/>
</dbReference>
<evidence type="ECO:0000256" key="1">
    <source>
        <dbReference type="SAM" id="MobiDB-lite"/>
    </source>
</evidence>
<accession>A0AAV6Y6A6</accession>
<dbReference type="InterPro" id="IPR001623">
    <property type="entry name" value="DnaJ_domain"/>
</dbReference>
<dbReference type="SMART" id="SM00271">
    <property type="entry name" value="DnaJ"/>
    <property type="match status" value="1"/>
</dbReference>
<feature type="domain" description="J" evidence="2">
    <location>
        <begin position="66"/>
        <end position="130"/>
    </location>
</feature>